<keyword evidence="3" id="KW-1185">Reference proteome</keyword>
<feature type="compositionally biased region" description="Polar residues" evidence="1">
    <location>
        <begin position="1"/>
        <end position="10"/>
    </location>
</feature>
<dbReference type="AlphaFoldDB" id="A0A9W9TN89"/>
<reference evidence="2" key="1">
    <citation type="submission" date="2022-11" db="EMBL/GenBank/DDBJ databases">
        <authorList>
            <person name="Petersen C."/>
        </authorList>
    </citation>
    <scope>NUCLEOTIDE SEQUENCE</scope>
    <source>
        <strain evidence="2">IBT 19713</strain>
    </source>
</reference>
<evidence type="ECO:0000313" key="2">
    <source>
        <dbReference type="EMBL" id="KAJ5232765.1"/>
    </source>
</evidence>
<proteinExistence type="predicted"/>
<organism evidence="2 3">
    <name type="scientific">Penicillium chermesinum</name>
    <dbReference type="NCBI Taxonomy" id="63820"/>
    <lineage>
        <taxon>Eukaryota</taxon>
        <taxon>Fungi</taxon>
        <taxon>Dikarya</taxon>
        <taxon>Ascomycota</taxon>
        <taxon>Pezizomycotina</taxon>
        <taxon>Eurotiomycetes</taxon>
        <taxon>Eurotiomycetidae</taxon>
        <taxon>Eurotiales</taxon>
        <taxon>Aspergillaceae</taxon>
        <taxon>Penicillium</taxon>
    </lineage>
</organism>
<reference evidence="2" key="2">
    <citation type="journal article" date="2023" name="IMA Fungus">
        <title>Comparative genomic study of the Penicillium genus elucidates a diverse pangenome and 15 lateral gene transfer events.</title>
        <authorList>
            <person name="Petersen C."/>
            <person name="Sorensen T."/>
            <person name="Nielsen M.R."/>
            <person name="Sondergaard T.E."/>
            <person name="Sorensen J.L."/>
            <person name="Fitzpatrick D.A."/>
            <person name="Frisvad J.C."/>
            <person name="Nielsen K.L."/>
        </authorList>
    </citation>
    <scope>NUCLEOTIDE SEQUENCE</scope>
    <source>
        <strain evidence="2">IBT 19713</strain>
    </source>
</reference>
<evidence type="ECO:0000256" key="1">
    <source>
        <dbReference type="SAM" id="MobiDB-lite"/>
    </source>
</evidence>
<feature type="compositionally biased region" description="Low complexity" evidence="1">
    <location>
        <begin position="11"/>
        <end position="21"/>
    </location>
</feature>
<dbReference type="RefSeq" id="XP_058330757.1">
    <property type="nucleotide sequence ID" value="XM_058475017.1"/>
</dbReference>
<dbReference type="EMBL" id="JAPQKS010000004">
    <property type="protein sequence ID" value="KAJ5232765.1"/>
    <property type="molecule type" value="Genomic_DNA"/>
</dbReference>
<feature type="region of interest" description="Disordered" evidence="1">
    <location>
        <begin position="1"/>
        <end position="24"/>
    </location>
</feature>
<dbReference type="GeneID" id="83202320"/>
<sequence>MPVRTRSQTKAASEAVTTVDTTESDVEAEESVRKALGEAEQRVLLEFSRLARFVRGEINVTYERICQLEESDDPPDTAAKIEQSIQTIVEHCRPNADPKIHLNALDTLRSIGVAICRSSTDIVGIQVRRHFRQVRTLENGMMNIVTVMREEEIEKLLSDTAPQSLLRMLHHLQRTAQGCCLFDGLEEVIGYIRGDSQDTEDDEDEN</sequence>
<gene>
    <name evidence="2" type="ORF">N7468_005721</name>
</gene>
<dbReference type="OrthoDB" id="4364733at2759"/>
<comment type="caution">
    <text evidence="2">The sequence shown here is derived from an EMBL/GenBank/DDBJ whole genome shotgun (WGS) entry which is preliminary data.</text>
</comment>
<evidence type="ECO:0000313" key="3">
    <source>
        <dbReference type="Proteomes" id="UP001150941"/>
    </source>
</evidence>
<dbReference type="Proteomes" id="UP001150941">
    <property type="component" value="Unassembled WGS sequence"/>
</dbReference>
<protein>
    <submittedName>
        <fullName evidence="2">Uncharacterized protein</fullName>
    </submittedName>
</protein>
<accession>A0A9W9TN89</accession>
<name>A0A9W9TN89_9EURO</name>